<evidence type="ECO:0000313" key="2">
    <source>
        <dbReference type="Proteomes" id="UP000198705"/>
    </source>
</evidence>
<protein>
    <recommendedName>
        <fullName evidence="3">DUF2851 domain-containing protein</fullName>
    </recommendedName>
</protein>
<name>A0A1I5D7S8_9FLAO</name>
<dbReference type="Pfam" id="PF11013">
    <property type="entry name" value="DUF2851"/>
    <property type="match status" value="1"/>
</dbReference>
<proteinExistence type="predicted"/>
<dbReference type="EMBL" id="FOVN01000007">
    <property type="protein sequence ID" value="SFN95324.1"/>
    <property type="molecule type" value="Genomic_DNA"/>
</dbReference>
<dbReference type="OrthoDB" id="1005072at2"/>
<dbReference type="STRING" id="649333.SAMN04487989_10749"/>
<gene>
    <name evidence="1" type="ORF">SAMN04487989_10749</name>
</gene>
<organism evidence="1 2">
    <name type="scientific">Bizionia echini</name>
    <dbReference type="NCBI Taxonomy" id="649333"/>
    <lineage>
        <taxon>Bacteria</taxon>
        <taxon>Pseudomonadati</taxon>
        <taxon>Bacteroidota</taxon>
        <taxon>Flavobacteriia</taxon>
        <taxon>Flavobacteriales</taxon>
        <taxon>Flavobacteriaceae</taxon>
        <taxon>Bizionia</taxon>
    </lineage>
</organism>
<dbReference type="RefSeq" id="WP_092209576.1">
    <property type="nucleotide sequence ID" value="NZ_FOVN01000007.1"/>
</dbReference>
<dbReference type="InterPro" id="IPR021272">
    <property type="entry name" value="DUF2851"/>
</dbReference>
<dbReference type="Proteomes" id="UP000198705">
    <property type="component" value="Unassembled WGS sequence"/>
</dbReference>
<evidence type="ECO:0000313" key="1">
    <source>
        <dbReference type="EMBL" id="SFN95324.1"/>
    </source>
</evidence>
<keyword evidence="2" id="KW-1185">Reference proteome</keyword>
<reference evidence="2" key="1">
    <citation type="submission" date="2016-10" db="EMBL/GenBank/DDBJ databases">
        <authorList>
            <person name="Varghese N."/>
            <person name="Submissions S."/>
        </authorList>
    </citation>
    <scope>NUCLEOTIDE SEQUENCE [LARGE SCALE GENOMIC DNA]</scope>
    <source>
        <strain evidence="2">DSM 23925</strain>
    </source>
</reference>
<dbReference type="AlphaFoldDB" id="A0A1I5D7S8"/>
<sequence length="423" mass="49758">MQEAFLHYLWQFKKFQLLDLKTTQGQHITVINSGQHNRLSGPDFFAAQLKIDNQLWAGNVEIHIKSSDWYVHHHEKDSAYQNVILHVVWEHDADVFRKDNTALATLELKHYIDKKLLDNYYHLFSKKQTWINCENEFGDTPEFLLQNWLERLYVERLERKSVVIIDLLEQSKNNWEAVLFIMLAKNFGLNINGDAFFSMAQSLDFSVVRKHQSKPNELEALFLGQSGLLNTKSSEPYELHLIELYHYLKHKYQLNNSHVPRPEFFKLRPPNFPTIRLSQLAILYTKNDTLFSRILEIKKLEHFYELFQIGCSEFWKTHFTFETTSKTSHKVLTKNFINLLIINTVVPLKFTYNKKQGIDEISELLELMTKIPAENNTITKKFYRLKTLPNSANTSQALLQLKTQYCNPNKCLQCAVGSRLIIK</sequence>
<evidence type="ECO:0008006" key="3">
    <source>
        <dbReference type="Google" id="ProtNLM"/>
    </source>
</evidence>
<accession>A0A1I5D7S8</accession>